<accession>A0A1B2DC42</accession>
<reference evidence="3" key="1">
    <citation type="submission" date="2016-08" db="EMBL/GenBank/DDBJ databases">
        <title>Complete Genome Seqeunce of Paenibacillus sp. BIHB 4019 from tea rhizoplane.</title>
        <authorList>
            <person name="Thakur R."/>
            <person name="Swarnkar M.K."/>
            <person name="Gulati A."/>
        </authorList>
    </citation>
    <scope>NUCLEOTIDE SEQUENCE [LARGE SCALE GENOMIC DNA]</scope>
    <source>
        <strain evidence="3">BIHB4019</strain>
    </source>
</reference>
<proteinExistence type="predicted"/>
<feature type="domain" description="DUF4097" evidence="2">
    <location>
        <begin position="48"/>
        <end position="314"/>
    </location>
</feature>
<evidence type="ECO:0000259" key="2">
    <source>
        <dbReference type="Pfam" id="PF13349"/>
    </source>
</evidence>
<organism evidence="3">
    <name type="scientific">Paenibacillus sp. BIHB 4019</name>
    <dbReference type="NCBI Taxonomy" id="1870819"/>
    <lineage>
        <taxon>Bacteria</taxon>
        <taxon>Bacillati</taxon>
        <taxon>Bacillota</taxon>
        <taxon>Bacilli</taxon>
        <taxon>Bacillales</taxon>
        <taxon>Paenibacillaceae</taxon>
        <taxon>Paenibacillus</taxon>
    </lineage>
</organism>
<evidence type="ECO:0000256" key="1">
    <source>
        <dbReference type="SAM" id="MobiDB-lite"/>
    </source>
</evidence>
<sequence length="315" mass="33597">MRKAIAVALILLGIGLAGAIYSFSWDELLSFGTKPVSQEKTVDAAGVSSLTVEAGSMDIDVVPGSSDKIVVHLEGRASSKYLNKLKLETEQNGDKLVIKSSFNTGFTVGINYSSFKLTVELPERKWDEVTLKAQSGNVSASDINSRTLAMLTSSGRVKGEDLSADEMDFETTSGKIELLGVTVESMKLDVSSGSIKLEDYKAETIEFNTTSGNASFINGTGELNGQASSGKIRVESESITHSMKLDVTSGDIVVEAKQPPQSAEIKLKTTSGSQKVEWDNVQTEKEDERSFAGTIGTGSDLSIDLKTSSGNITLK</sequence>
<dbReference type="EMBL" id="CP016808">
    <property type="protein sequence ID" value="ANY65281.1"/>
    <property type="molecule type" value="Genomic_DNA"/>
</dbReference>
<dbReference type="InterPro" id="IPR025164">
    <property type="entry name" value="Toastrack_DUF4097"/>
</dbReference>
<evidence type="ECO:0000313" key="3">
    <source>
        <dbReference type="EMBL" id="ANY65281.1"/>
    </source>
</evidence>
<dbReference type="Gene3D" id="2.160.20.120">
    <property type="match status" value="1"/>
</dbReference>
<dbReference type="RefSeq" id="WP_099516686.1">
    <property type="nucleotide sequence ID" value="NZ_CP016808.1"/>
</dbReference>
<name>A0A1B2DC42_9BACL</name>
<gene>
    <name evidence="3" type="ORF">BBD42_01395</name>
</gene>
<dbReference type="Pfam" id="PF13349">
    <property type="entry name" value="DUF4097"/>
    <property type="match status" value="1"/>
</dbReference>
<protein>
    <recommendedName>
        <fullName evidence="2">DUF4097 domain-containing protein</fullName>
    </recommendedName>
</protein>
<dbReference type="AlphaFoldDB" id="A0A1B2DC42"/>
<feature type="compositionally biased region" description="Basic and acidic residues" evidence="1">
    <location>
        <begin position="278"/>
        <end position="290"/>
    </location>
</feature>
<feature type="region of interest" description="Disordered" evidence="1">
    <location>
        <begin position="278"/>
        <end position="298"/>
    </location>
</feature>